<evidence type="ECO:0000313" key="5">
    <source>
        <dbReference type="Proteomes" id="UP000323632"/>
    </source>
</evidence>
<dbReference type="InterPro" id="IPR001611">
    <property type="entry name" value="Leu-rich_rpt"/>
</dbReference>
<reference evidence="4 5" key="1">
    <citation type="submission" date="2019-09" db="EMBL/GenBank/DDBJ databases">
        <title>Genome sequence and assembly of Taibaiella sp.</title>
        <authorList>
            <person name="Chhetri G."/>
        </authorList>
    </citation>
    <scope>NUCLEOTIDE SEQUENCE [LARGE SCALE GENOMIC DNA]</scope>
    <source>
        <strain evidence="4 5">KVB11</strain>
    </source>
</reference>
<proteinExistence type="predicted"/>
<dbReference type="Pfam" id="PF16095">
    <property type="entry name" value="COR-A"/>
    <property type="match status" value="1"/>
</dbReference>
<sequence length="1161" mass="135146">MSNFQFAKPKNIIELEKKLNIVITAGGYSKDNEHHYVQNADGQVVELHLHGIDGKYLPNLVGFNSLVKLSLEHSSFTNITFIIKLAQNLEYLSLAGNQNLEQIWEIGRLTKLKHLDISKTKVWDLSPLYDLLQNSSFKVTCDYENIIYPQLLNGSFTSQESMVVWFKKHYDLANSIIDECYVAGSKTIDLGFCGITDLTRFPQLFQCTHLEELILSNEYANYNDNSWYRVVSSNANIGYPNNIFRIPNKLKLLKNLKRIYCSGDWKTEDGKWNRWRLRYFRIFTKLTQLEFLNVSNNEVNNIYRLDLLQNLKTLHANNNNIKEVSVNGELPQMTELFISNNFIQDVSFLNYCPNITTIDLHSNQLKNLQNIRNLIQRLQISDSKWALKTIGVAENKKLRLPPLDVIANGMDAVMDYFNRWEQEQELDLPLVINNDIKVILVGNSGVGKTTLALWLTSGGKKLNQLSTTWFNRIPWQETINGRKYNLRLFDFGGQEYYHDTHYLFFTQDAIYLTLWDNNPYELTKIGEPGNELIGYPVEYWLDSISYFTGRRKIASGEAQVRKLVLEKEKLQSGNVEVSSQILEDESSKKNQERNTLVFQSKVDTYKNIEFLNQQKLSRKYGWIADFSNFSVKEDRGLKHVKDKIFELIDDMPIIQRPLLGTWGAIKEHIEKHGNKRKNELTIRRFQNYCNKVIRQMPELETASKQKIDRLVFNRQNTISFIQYLSTIGLVLYFPENKELADRVFINQNYLVEHIHNILLQLAQKNGVIEKSEITATKPKVLNEKEIQTLINVMTHFKIVFSHPVKTDLLIAPLYLPSKPLSGIQLFLSQFKKPLFRYQFKGFIHRSVVLEFFSSFGSKILNGGLDNAPYYFWKNGVVLKDNVSEEIILVSFNNDNDSKEYKGYIDVCSLTGKKGNFSDEVLIALDSITKDRNVDKAVFASNGNCVPLKDIIEAAELQHYVFKYNHNYYKLVDFKEYLDKPLKMKNLFISYSKDDLTMVDEFKKHLSALQRDGKVGHWYCTELIAGEEWNASIQRHFEESDIICFMVSPNFMHTDYIFEYEIKKALERKKTEPQLKIVPIILDFCRWTTEKYNLGTYTALPYTAKPVSDFPNKNMAWYIVAEALRVMIDDDKIPPGAEFYTSERLPKDVQEIYRRISRKEIS</sequence>
<dbReference type="Pfam" id="PF08477">
    <property type="entry name" value="Roc"/>
    <property type="match status" value="1"/>
</dbReference>
<keyword evidence="5" id="KW-1185">Reference proteome</keyword>
<comment type="caution">
    <text evidence="4">The sequence shown here is derived from an EMBL/GenBank/DDBJ whole genome shotgun (WGS) entry which is preliminary data.</text>
</comment>
<dbReference type="PANTHER" id="PTHR48051">
    <property type="match status" value="1"/>
</dbReference>
<keyword evidence="2" id="KW-0677">Repeat</keyword>
<evidence type="ECO:0000313" key="4">
    <source>
        <dbReference type="EMBL" id="KAA5534924.1"/>
    </source>
</evidence>
<dbReference type="InterPro" id="IPR050216">
    <property type="entry name" value="LRR_domain-containing"/>
</dbReference>
<accession>A0A5M6CII8</accession>
<dbReference type="GO" id="GO:0007165">
    <property type="term" value="P:signal transduction"/>
    <property type="evidence" value="ECO:0007669"/>
    <property type="project" value="InterPro"/>
</dbReference>
<dbReference type="Gene3D" id="3.40.50.10140">
    <property type="entry name" value="Toll/interleukin-1 receptor homology (TIR) domain"/>
    <property type="match status" value="1"/>
</dbReference>
<dbReference type="InterPro" id="IPR000157">
    <property type="entry name" value="TIR_dom"/>
</dbReference>
<dbReference type="Gene3D" id="3.80.10.10">
    <property type="entry name" value="Ribonuclease Inhibitor"/>
    <property type="match status" value="2"/>
</dbReference>
<organism evidence="4 5">
    <name type="scientific">Taibaiella lutea</name>
    <dbReference type="NCBI Taxonomy" id="2608001"/>
    <lineage>
        <taxon>Bacteria</taxon>
        <taxon>Pseudomonadati</taxon>
        <taxon>Bacteroidota</taxon>
        <taxon>Chitinophagia</taxon>
        <taxon>Chitinophagales</taxon>
        <taxon>Chitinophagaceae</taxon>
        <taxon>Taibaiella</taxon>
    </lineage>
</organism>
<protein>
    <submittedName>
        <fullName evidence="4">TIR domain-containing protein</fullName>
    </submittedName>
</protein>
<dbReference type="Pfam" id="PF13676">
    <property type="entry name" value="TIR_2"/>
    <property type="match status" value="1"/>
</dbReference>
<dbReference type="RefSeq" id="WP_150032603.1">
    <property type="nucleotide sequence ID" value="NZ_VWSH01000002.1"/>
</dbReference>
<keyword evidence="1" id="KW-0433">Leucine-rich repeat</keyword>
<dbReference type="InterPro" id="IPR027417">
    <property type="entry name" value="P-loop_NTPase"/>
</dbReference>
<feature type="domain" description="TIR" evidence="3">
    <location>
        <begin position="982"/>
        <end position="1123"/>
    </location>
</feature>
<dbReference type="PROSITE" id="PS51450">
    <property type="entry name" value="LRR"/>
    <property type="match status" value="3"/>
</dbReference>
<dbReference type="Pfam" id="PF12799">
    <property type="entry name" value="LRR_4"/>
    <property type="match status" value="1"/>
</dbReference>
<dbReference type="SUPFAM" id="SSF52058">
    <property type="entry name" value="L domain-like"/>
    <property type="match status" value="1"/>
</dbReference>
<dbReference type="PRINTS" id="PR00449">
    <property type="entry name" value="RASTRNSFRMNG"/>
</dbReference>
<dbReference type="PROSITE" id="PS50104">
    <property type="entry name" value="TIR"/>
    <property type="match status" value="1"/>
</dbReference>
<dbReference type="InterPro" id="IPR032171">
    <property type="entry name" value="COR-A"/>
</dbReference>
<name>A0A5M6CII8_9BACT</name>
<dbReference type="SUPFAM" id="SSF52200">
    <property type="entry name" value="Toll/Interleukin receptor TIR domain"/>
    <property type="match status" value="1"/>
</dbReference>
<dbReference type="InterPro" id="IPR025875">
    <property type="entry name" value="Leu-rich_rpt_4"/>
</dbReference>
<dbReference type="EMBL" id="VWSH01000002">
    <property type="protein sequence ID" value="KAA5534924.1"/>
    <property type="molecule type" value="Genomic_DNA"/>
</dbReference>
<evidence type="ECO:0000256" key="1">
    <source>
        <dbReference type="ARBA" id="ARBA00022614"/>
    </source>
</evidence>
<dbReference type="SMART" id="SM00255">
    <property type="entry name" value="TIR"/>
    <property type="match status" value="1"/>
</dbReference>
<dbReference type="PANTHER" id="PTHR48051:SF1">
    <property type="entry name" value="RAS SUPPRESSOR PROTEIN 1"/>
    <property type="match status" value="1"/>
</dbReference>
<evidence type="ECO:0000259" key="3">
    <source>
        <dbReference type="PROSITE" id="PS50104"/>
    </source>
</evidence>
<dbReference type="InterPro" id="IPR035897">
    <property type="entry name" value="Toll_tir_struct_dom_sf"/>
</dbReference>
<dbReference type="AlphaFoldDB" id="A0A5M6CII8"/>
<dbReference type="GO" id="GO:0005737">
    <property type="term" value="C:cytoplasm"/>
    <property type="evidence" value="ECO:0007669"/>
    <property type="project" value="TreeGrafter"/>
</dbReference>
<dbReference type="SUPFAM" id="SSF52540">
    <property type="entry name" value="P-loop containing nucleoside triphosphate hydrolases"/>
    <property type="match status" value="1"/>
</dbReference>
<dbReference type="Gene3D" id="3.40.50.300">
    <property type="entry name" value="P-loop containing nucleotide triphosphate hydrolases"/>
    <property type="match status" value="1"/>
</dbReference>
<dbReference type="InterPro" id="IPR032675">
    <property type="entry name" value="LRR_dom_sf"/>
</dbReference>
<gene>
    <name evidence="4" type="ORF">F0919_10010</name>
</gene>
<evidence type="ECO:0000256" key="2">
    <source>
        <dbReference type="ARBA" id="ARBA00022737"/>
    </source>
</evidence>
<dbReference type="Proteomes" id="UP000323632">
    <property type="component" value="Unassembled WGS sequence"/>
</dbReference>